<accession>H5T980</accession>
<reference evidence="1 2" key="2">
    <citation type="journal article" date="2017" name="Antonie Van Leeuwenhoek">
        <title>Rhizobium rhizosphaerae sp. nov., a novel species isolated from rice rhizosphere.</title>
        <authorList>
            <person name="Zhao J.J."/>
            <person name="Zhang J."/>
            <person name="Zhang R.J."/>
            <person name="Zhang C.W."/>
            <person name="Yin H.Q."/>
            <person name="Zhang X.X."/>
        </authorList>
    </citation>
    <scope>NUCLEOTIDE SEQUENCE [LARGE SCALE GENOMIC DNA]</scope>
    <source>
        <strain evidence="1 2">ACAM 611</strain>
    </source>
</reference>
<reference evidence="1 2" key="1">
    <citation type="journal article" date="2012" name="J. Bacteriol.">
        <title>Genome sequence of proteorhodopsin-containing sea ice bacterium Glaciecola punicea ACAM 611T.</title>
        <authorList>
            <person name="Qin Q.-L."/>
            <person name="Xie B.-B."/>
            <person name="Shu Y.-L."/>
            <person name="Rong J.-C."/>
            <person name="Zhao D.-L."/>
            <person name="Zhang X.-Y."/>
            <person name="Chen X.-L."/>
            <person name="Zhou B.-C."/>
            <person name="Zhanga Y.-Z."/>
        </authorList>
    </citation>
    <scope>NUCLEOTIDE SEQUENCE [LARGE SCALE GENOMIC DNA]</scope>
    <source>
        <strain evidence="1 2">ACAM 611</strain>
    </source>
</reference>
<proteinExistence type="predicted"/>
<sequence>MSELSGGNRFSIMSLCIKVDLNISFFHAKNQFLSFIFFQL</sequence>
<name>H5T980_9ALTE</name>
<organism evidence="1 2">
    <name type="scientific">Glaciecola punicea ACAM 611</name>
    <dbReference type="NCBI Taxonomy" id="1121923"/>
    <lineage>
        <taxon>Bacteria</taxon>
        <taxon>Pseudomonadati</taxon>
        <taxon>Pseudomonadota</taxon>
        <taxon>Gammaproteobacteria</taxon>
        <taxon>Alteromonadales</taxon>
        <taxon>Alteromonadaceae</taxon>
        <taxon>Glaciecola</taxon>
    </lineage>
</organism>
<evidence type="ECO:0000313" key="1">
    <source>
        <dbReference type="EMBL" id="GAB54857.1"/>
    </source>
</evidence>
<gene>
    <name evidence="1" type="ORF">GPUN_0718</name>
</gene>
<keyword evidence="2" id="KW-1185">Reference proteome</keyword>
<dbReference type="AlphaFoldDB" id="H5T980"/>
<protein>
    <submittedName>
        <fullName evidence="1">Uncharacterized protein</fullName>
    </submittedName>
</protein>
<evidence type="ECO:0000313" key="2">
    <source>
        <dbReference type="Proteomes" id="UP000053586"/>
    </source>
</evidence>
<dbReference type="EMBL" id="BAET01000007">
    <property type="protein sequence ID" value="GAB54857.1"/>
    <property type="molecule type" value="Genomic_DNA"/>
</dbReference>
<comment type="caution">
    <text evidence="1">The sequence shown here is derived from an EMBL/GenBank/DDBJ whole genome shotgun (WGS) entry which is preliminary data.</text>
</comment>
<dbReference type="Proteomes" id="UP000053586">
    <property type="component" value="Unassembled WGS sequence"/>
</dbReference>